<accession>A0A413SWM4</accession>
<gene>
    <name evidence="2" type="ORF">DW921_12340</name>
</gene>
<sequence>MQSEPGKSAYLSLFSGTDLYVYLVSIHTSSPMKQNASTGSQPKSGKRNILSGKSPIRKINATDRRTA</sequence>
<evidence type="ECO:0000256" key="1">
    <source>
        <dbReference type="SAM" id="MobiDB-lite"/>
    </source>
</evidence>
<organism evidence="2 3">
    <name type="scientific">Phocaeicola coprophilus</name>
    <dbReference type="NCBI Taxonomy" id="387090"/>
    <lineage>
        <taxon>Bacteria</taxon>
        <taxon>Pseudomonadati</taxon>
        <taxon>Bacteroidota</taxon>
        <taxon>Bacteroidia</taxon>
        <taxon>Bacteroidales</taxon>
        <taxon>Bacteroidaceae</taxon>
        <taxon>Phocaeicola</taxon>
    </lineage>
</organism>
<dbReference type="Proteomes" id="UP000283855">
    <property type="component" value="Unassembled WGS sequence"/>
</dbReference>
<proteinExistence type="predicted"/>
<comment type="caution">
    <text evidence="2">The sequence shown here is derived from an EMBL/GenBank/DDBJ whole genome shotgun (WGS) entry which is preliminary data.</text>
</comment>
<evidence type="ECO:0000313" key="2">
    <source>
        <dbReference type="EMBL" id="RHA73678.1"/>
    </source>
</evidence>
<dbReference type="EMBL" id="QSFT01000032">
    <property type="protein sequence ID" value="RHA73678.1"/>
    <property type="molecule type" value="Genomic_DNA"/>
</dbReference>
<dbReference type="AlphaFoldDB" id="A0A413SWM4"/>
<reference evidence="2 3" key="1">
    <citation type="submission" date="2018-08" db="EMBL/GenBank/DDBJ databases">
        <title>A genome reference for cultivated species of the human gut microbiota.</title>
        <authorList>
            <person name="Zou Y."/>
            <person name="Xue W."/>
            <person name="Luo G."/>
        </authorList>
    </citation>
    <scope>NUCLEOTIDE SEQUENCE [LARGE SCALE GENOMIC DNA]</scope>
    <source>
        <strain evidence="2 3">AM42-38</strain>
    </source>
</reference>
<name>A0A413SWM4_9BACT</name>
<feature type="compositionally biased region" description="Polar residues" evidence="1">
    <location>
        <begin position="31"/>
        <end position="43"/>
    </location>
</feature>
<protein>
    <submittedName>
        <fullName evidence="2">Uncharacterized protein</fullName>
    </submittedName>
</protein>
<feature type="region of interest" description="Disordered" evidence="1">
    <location>
        <begin position="31"/>
        <end position="67"/>
    </location>
</feature>
<evidence type="ECO:0000313" key="3">
    <source>
        <dbReference type="Proteomes" id="UP000283855"/>
    </source>
</evidence>